<proteinExistence type="predicted"/>
<reference evidence="2 3" key="1">
    <citation type="submission" date="2016-03" db="EMBL/GenBank/DDBJ databases">
        <title>Choanephora cucurbitarum.</title>
        <authorList>
            <person name="Min B."/>
            <person name="Park H."/>
            <person name="Park J.-H."/>
            <person name="Shin H.-D."/>
            <person name="Choi I.-G."/>
        </authorList>
    </citation>
    <scope>NUCLEOTIDE SEQUENCE [LARGE SCALE GENOMIC DNA]</scope>
    <source>
        <strain evidence="2 3">KUS-F28377</strain>
    </source>
</reference>
<comment type="caution">
    <text evidence="2">The sequence shown here is derived from an EMBL/GenBank/DDBJ whole genome shotgun (WGS) entry which is preliminary data.</text>
</comment>
<name>A0A1C7N0A2_9FUNG</name>
<dbReference type="Proteomes" id="UP000093000">
    <property type="component" value="Unassembled WGS sequence"/>
</dbReference>
<dbReference type="EMBL" id="LUGH01000852">
    <property type="protein sequence ID" value="OBZ82503.1"/>
    <property type="molecule type" value="Genomic_DNA"/>
</dbReference>
<feature type="region of interest" description="Disordered" evidence="1">
    <location>
        <begin position="28"/>
        <end position="70"/>
    </location>
</feature>
<dbReference type="OrthoDB" id="2013972at2759"/>
<dbReference type="Gene3D" id="3.40.50.150">
    <property type="entry name" value="Vaccinia Virus protein VP39"/>
    <property type="match status" value="1"/>
</dbReference>
<dbReference type="InParanoid" id="A0A1C7N0A2"/>
<dbReference type="STRING" id="101091.A0A1C7N0A2"/>
<protein>
    <submittedName>
        <fullName evidence="2">Uncharacterized protein</fullName>
    </submittedName>
</protein>
<dbReference type="FunCoup" id="A0A1C7N0A2">
    <property type="interactions" value="432"/>
</dbReference>
<keyword evidence="3" id="KW-1185">Reference proteome</keyword>
<dbReference type="CDD" id="cd02440">
    <property type="entry name" value="AdoMet_MTases"/>
    <property type="match status" value="1"/>
</dbReference>
<feature type="compositionally biased region" description="Basic and acidic residues" evidence="1">
    <location>
        <begin position="35"/>
        <end position="64"/>
    </location>
</feature>
<dbReference type="AlphaFoldDB" id="A0A1C7N0A2"/>
<gene>
    <name evidence="2" type="ORF">A0J61_09445</name>
</gene>
<dbReference type="SUPFAM" id="SSF53335">
    <property type="entry name" value="S-adenosyl-L-methionine-dependent methyltransferases"/>
    <property type="match status" value="1"/>
</dbReference>
<dbReference type="PANTHER" id="PTHR43591">
    <property type="entry name" value="METHYLTRANSFERASE"/>
    <property type="match status" value="1"/>
</dbReference>
<accession>A0A1C7N0A2</accession>
<sequence length="407" mass="46761">MGVSVSKSTSNTNNTEFLSFERRRVPRHLRPLKGKSIERQLPRSDLEKQNSPCKDKISRADKQHTSTSNSINTLIPHENFRRLDELEQIFMDHSTSGPQMFRWIKGRRFQNSDDICYPLPNDQLEIDRQRVQLYIIRWAFESRHVVPPPIKQKLNEGIRVLNVGCGPGLWVGHPIIDMAEDFCNSTFDAVDVCNLIPRCQHSDRQTRSSNPLQQGPDNLKFSLHNILMEPLPYVSNIFDYVQQSITALAYRAEDWPNIVKELSRVTKPGGYIQLIEIEMYPYCSGPLGESWWNEILETIRFERGNDPGVATRLGDLLSDADLEDVNVRFVSIPIGSWGLDIGNLWKQNVYAFLDSAATFLIQLLGITNSEYKKRTQKFTEELDSGQYKAFSNIYVAYGRKKAITTDE</sequence>
<evidence type="ECO:0000256" key="1">
    <source>
        <dbReference type="SAM" id="MobiDB-lite"/>
    </source>
</evidence>
<dbReference type="InterPro" id="IPR029063">
    <property type="entry name" value="SAM-dependent_MTases_sf"/>
</dbReference>
<organism evidence="2 3">
    <name type="scientific">Choanephora cucurbitarum</name>
    <dbReference type="NCBI Taxonomy" id="101091"/>
    <lineage>
        <taxon>Eukaryota</taxon>
        <taxon>Fungi</taxon>
        <taxon>Fungi incertae sedis</taxon>
        <taxon>Mucoromycota</taxon>
        <taxon>Mucoromycotina</taxon>
        <taxon>Mucoromycetes</taxon>
        <taxon>Mucorales</taxon>
        <taxon>Mucorineae</taxon>
        <taxon>Choanephoraceae</taxon>
        <taxon>Choanephoroideae</taxon>
        <taxon>Choanephora</taxon>
    </lineage>
</organism>
<evidence type="ECO:0000313" key="3">
    <source>
        <dbReference type="Proteomes" id="UP000093000"/>
    </source>
</evidence>
<evidence type="ECO:0000313" key="2">
    <source>
        <dbReference type="EMBL" id="OBZ82503.1"/>
    </source>
</evidence>